<evidence type="ECO:0000256" key="1">
    <source>
        <dbReference type="SAM" id="Coils"/>
    </source>
</evidence>
<dbReference type="Gene3D" id="3.40.50.300">
    <property type="entry name" value="P-loop containing nucleotide triphosphate hydrolases"/>
    <property type="match status" value="1"/>
</dbReference>
<feature type="non-terminal residue" evidence="3">
    <location>
        <position position="820"/>
    </location>
</feature>
<dbReference type="SUPFAM" id="SSF52540">
    <property type="entry name" value="P-loop containing nucleoside triphosphate hydrolases"/>
    <property type="match status" value="1"/>
</dbReference>
<reference evidence="3" key="1">
    <citation type="submission" date="2022-11" db="EMBL/GenBank/DDBJ databases">
        <title>Centuries of genome instability and evolution in soft-shell clam transmissible cancer (bioRxiv).</title>
        <authorList>
            <person name="Hart S.F.M."/>
            <person name="Yonemitsu M.A."/>
            <person name="Giersch R.M."/>
            <person name="Beal B.F."/>
            <person name="Arriagada G."/>
            <person name="Davis B.W."/>
            <person name="Ostrander E.A."/>
            <person name="Goff S.P."/>
            <person name="Metzger M.J."/>
        </authorList>
    </citation>
    <scope>NUCLEOTIDE SEQUENCE</scope>
    <source>
        <strain evidence="3">MELC-2E11</strain>
        <tissue evidence="3">Siphon/mantle</tissue>
    </source>
</reference>
<protein>
    <submittedName>
        <fullName evidence="3">RAD50-like protein</fullName>
    </submittedName>
</protein>
<dbReference type="PANTHER" id="PTHR18867">
    <property type="entry name" value="RAD50"/>
    <property type="match status" value="1"/>
</dbReference>
<keyword evidence="4" id="KW-1185">Reference proteome</keyword>
<evidence type="ECO:0000313" key="3">
    <source>
        <dbReference type="EMBL" id="WAQ99404.1"/>
    </source>
</evidence>
<proteinExistence type="predicted"/>
<dbReference type="Proteomes" id="UP001164746">
    <property type="component" value="Chromosome 3"/>
</dbReference>
<sequence>PLGEGKQVKEKFDAIFASTRYLEADLSEQEGKLAASHESVDRVKNQLAPIEEKMKKIDNQSAEIFNIQNNVTKWTSERKQIEKYAAELQDQIENEFQGSDSELKRVLTEFEDKLEDRQRTLQEYEGRQGELSRKVEKLDREKSAILVELGRLEQEAEDENRRKEREINRKLSAIEASGGRLDQIKRNLRRKENDLETVEGSLNPEDLRQEMATMSDQKAALEGNISKLERAKRESLEERVYNVCGSQNFDEGLSIITEKVDRARDQRGSLLGAEHFFKKYTADLQKESPCCPLCHRGFDSTQEIKENLRKVPGKLEKATQEMEEFQEKYDQINQLKPVKENIEEALDIEAGDVQMAKEAQPDVVMIDRYQGELVDLEKKITIQASKLSSSGSGRTLQMVIDEKEELQIKVDGLLKQIDFKRGKLTDHQDSVQSLRGGITGLREEKLTIERDLQEQHKLEEDKANIALEDGNLQQEIKDSNEKLRPLQVEVVKGHATEVRNINHEIKSRGKKNKLEQSQQQMEEEQRDIAGNIDKLRKDLATQKLREQDLKNNLILRAKQRESREIRVKIAELEEKLGDIDRHTAEGRQTELENQIRASKRELQSDMYRGAVEKYRNKMIDLRTTELANTDLEKYYKALDKAIMNYHNVKMEEINKIIRELWRNTYKGNDIETIEIRSDEDDSTTSIRTRKTYNYRVVLIKPGGVVLASLLIRLALAETFCLNCGILALDEPTTNLDRENIESLAGALVDIIKGRRHQKNFQLVVITHDEDFVELLGRSDYVDYFFKVAKNHGFSQLTKKEKNIIVIHMMMEGYVKKYVYK</sequence>
<feature type="coiled-coil region" evidence="1">
    <location>
        <begin position="308"/>
        <end position="335"/>
    </location>
</feature>
<feature type="non-terminal residue" evidence="3">
    <location>
        <position position="1"/>
    </location>
</feature>
<dbReference type="InterPro" id="IPR027417">
    <property type="entry name" value="P-loop_NTPase"/>
</dbReference>
<dbReference type="SUPFAM" id="SSF75712">
    <property type="entry name" value="Rad50 coiled-coil Zn hook"/>
    <property type="match status" value="1"/>
</dbReference>
<dbReference type="PANTHER" id="PTHR18867:SF12">
    <property type="entry name" value="DNA REPAIR PROTEIN RAD50"/>
    <property type="match status" value="1"/>
</dbReference>
<organism evidence="3 4">
    <name type="scientific">Mya arenaria</name>
    <name type="common">Soft-shell clam</name>
    <dbReference type="NCBI Taxonomy" id="6604"/>
    <lineage>
        <taxon>Eukaryota</taxon>
        <taxon>Metazoa</taxon>
        <taxon>Spiralia</taxon>
        <taxon>Lophotrochozoa</taxon>
        <taxon>Mollusca</taxon>
        <taxon>Bivalvia</taxon>
        <taxon>Autobranchia</taxon>
        <taxon>Heteroconchia</taxon>
        <taxon>Euheterodonta</taxon>
        <taxon>Imparidentia</taxon>
        <taxon>Neoheterodontei</taxon>
        <taxon>Myida</taxon>
        <taxon>Myoidea</taxon>
        <taxon>Myidae</taxon>
        <taxon>Mya</taxon>
    </lineage>
</organism>
<accession>A0ABY7DNX5</accession>
<feature type="coiled-coil region" evidence="1">
    <location>
        <begin position="40"/>
        <end position="70"/>
    </location>
</feature>
<gene>
    <name evidence="3" type="ORF">MAR_023777</name>
</gene>
<name>A0ABY7DNX5_MYAAR</name>
<keyword evidence="1" id="KW-0175">Coiled coil</keyword>
<evidence type="ECO:0000313" key="4">
    <source>
        <dbReference type="Proteomes" id="UP001164746"/>
    </source>
</evidence>
<evidence type="ECO:0000256" key="2">
    <source>
        <dbReference type="SAM" id="MobiDB-lite"/>
    </source>
</evidence>
<feature type="coiled-coil region" evidence="1">
    <location>
        <begin position="107"/>
        <end position="238"/>
    </location>
</feature>
<dbReference type="EMBL" id="CP111014">
    <property type="protein sequence ID" value="WAQ99404.1"/>
    <property type="molecule type" value="Genomic_DNA"/>
</dbReference>
<feature type="region of interest" description="Disordered" evidence="2">
    <location>
        <begin position="506"/>
        <end position="525"/>
    </location>
</feature>